<accession>A0A0P8WEI4</accession>
<evidence type="ECO:0008006" key="3">
    <source>
        <dbReference type="Google" id="ProtNLM"/>
    </source>
</evidence>
<dbReference type="STRING" id="36849.OXPF_02530"/>
<organism evidence="1 2">
    <name type="scientific">Oxobacter pfennigii</name>
    <dbReference type="NCBI Taxonomy" id="36849"/>
    <lineage>
        <taxon>Bacteria</taxon>
        <taxon>Bacillati</taxon>
        <taxon>Bacillota</taxon>
        <taxon>Clostridia</taxon>
        <taxon>Eubacteriales</taxon>
        <taxon>Clostridiaceae</taxon>
        <taxon>Oxobacter</taxon>
    </lineage>
</organism>
<comment type="caution">
    <text evidence="1">The sequence shown here is derived from an EMBL/GenBank/DDBJ whole genome shotgun (WGS) entry which is preliminary data.</text>
</comment>
<sequence length="135" mass="16171">MPSYDEIRDFIGDIAVMQFDRLIEFVEENYDFDKEIYFGGKNYGVLVRFRKNGKTLLSIFPEKNGFSIVLVYGKKEIEQFENRKNEYSSFITSIYDATKQYHDGKWLLIRIEDDRYLNELIEMIKIKKKPNKKVV</sequence>
<dbReference type="Pfam" id="PF12663">
    <property type="entry name" value="DUF3788"/>
    <property type="match status" value="1"/>
</dbReference>
<dbReference type="AlphaFoldDB" id="A0A0P8WEI4"/>
<name>A0A0P8WEI4_9CLOT</name>
<gene>
    <name evidence="1" type="ORF">OXPF_02530</name>
</gene>
<proteinExistence type="predicted"/>
<dbReference type="PATRIC" id="fig|36849.3.peg.277"/>
<dbReference type="EMBL" id="LKET01000014">
    <property type="protein sequence ID" value="KPU46143.1"/>
    <property type="molecule type" value="Genomic_DNA"/>
</dbReference>
<dbReference type="Proteomes" id="UP000050326">
    <property type="component" value="Unassembled WGS sequence"/>
</dbReference>
<evidence type="ECO:0000313" key="2">
    <source>
        <dbReference type="Proteomes" id="UP000050326"/>
    </source>
</evidence>
<evidence type="ECO:0000313" key="1">
    <source>
        <dbReference type="EMBL" id="KPU46143.1"/>
    </source>
</evidence>
<reference evidence="1 2" key="1">
    <citation type="submission" date="2015-09" db="EMBL/GenBank/DDBJ databases">
        <title>Genome sequence of Oxobacter pfennigii DSM 3222.</title>
        <authorList>
            <person name="Poehlein A."/>
            <person name="Bengelsdorf F.R."/>
            <person name="Schiel-Bengelsdorf B."/>
            <person name="Duerre P."/>
            <person name="Daniel R."/>
        </authorList>
    </citation>
    <scope>NUCLEOTIDE SEQUENCE [LARGE SCALE GENOMIC DNA]</scope>
    <source>
        <strain evidence="1 2">DSM 3222</strain>
    </source>
</reference>
<protein>
    <recommendedName>
        <fullName evidence="3">DUF3788 domain-containing protein</fullName>
    </recommendedName>
</protein>
<keyword evidence="2" id="KW-1185">Reference proteome</keyword>
<dbReference type="InterPro" id="IPR024265">
    <property type="entry name" value="DUF3788"/>
</dbReference>
<dbReference type="RefSeq" id="WP_242854290.1">
    <property type="nucleotide sequence ID" value="NZ_LKET01000014.1"/>
</dbReference>